<protein>
    <submittedName>
        <fullName evidence="3">ATP-binding protein</fullName>
    </submittedName>
</protein>
<dbReference type="Gene3D" id="3.40.50.300">
    <property type="entry name" value="P-loop containing nucleotide triphosphate hydrolases"/>
    <property type="match status" value="2"/>
</dbReference>
<reference evidence="3 4" key="1">
    <citation type="submission" date="2018-08" db="EMBL/GenBank/DDBJ databases">
        <title>A genome reference for cultivated species of the human gut microbiota.</title>
        <authorList>
            <person name="Zou Y."/>
            <person name="Xue W."/>
            <person name="Luo G."/>
        </authorList>
    </citation>
    <scope>NUCLEOTIDE SEQUENCE [LARGE SCALE GENOMIC DNA]</scope>
    <source>
        <strain evidence="3 4">TF08-14</strain>
    </source>
</reference>
<feature type="domain" description="DUF234" evidence="2">
    <location>
        <begin position="312"/>
        <end position="408"/>
    </location>
</feature>
<dbReference type="InterPro" id="IPR004256">
    <property type="entry name" value="DUF234"/>
</dbReference>
<dbReference type="GO" id="GO:0005524">
    <property type="term" value="F:ATP binding"/>
    <property type="evidence" value="ECO:0007669"/>
    <property type="project" value="UniProtKB-KW"/>
</dbReference>
<dbReference type="SUPFAM" id="SSF52540">
    <property type="entry name" value="P-loop containing nucleoside triphosphate hydrolases"/>
    <property type="match status" value="1"/>
</dbReference>
<gene>
    <name evidence="3" type="ORF">DXC81_00470</name>
</gene>
<dbReference type="InterPro" id="IPR011579">
    <property type="entry name" value="ATPase_dom"/>
</dbReference>
<dbReference type="InterPro" id="IPR027417">
    <property type="entry name" value="P-loop_NTPase"/>
</dbReference>
<dbReference type="Pfam" id="PF01637">
    <property type="entry name" value="ATPase_2"/>
    <property type="match status" value="1"/>
</dbReference>
<sequence length="461" mass="53518">MVFFGRERELTRIEREIKSDGQSAILVYGRRRVGKSELIKQSLSTTNCRSIYYECKETSEQNNLESLSALVSEVFDLPPLGFGNLEALLNHLFTLSLKEPLTLVLDEYPYLRKTVKGLDSVLQSLLDRHRDSSHLTLILCGSFVEVMKSLLERENPLYGRINLTIDLKPMDYYDAARFYPDFSAEDKVRLYSVFGGIPYYTRLINPKLSVRENIIELISEPGARLENEVSMYLNSEISKIVNANEVFGALADGYSKYRDILSQSHVSSGPTMVDVLDRLIRMELVQKQAPINDPLNKKKSSYRIIDGLSLFYYRYVFRYASQRTFLDPQLFYDRYISQDFETNYVPHAFAEVCRQFLIRKNRSGELPELFDDIGRYWYDDPANKTNGEFDVVTHDPHGYVFYEAKFRDTPVTQEMIDEEIEQIRSTGLDCYAYGFFSRSGFDGDVDPSKQLRLFSIEELYR</sequence>
<evidence type="ECO:0000259" key="1">
    <source>
        <dbReference type="Pfam" id="PF01637"/>
    </source>
</evidence>
<dbReference type="PANTHER" id="PTHR34704:SF1">
    <property type="entry name" value="ATPASE"/>
    <property type="match status" value="1"/>
</dbReference>
<dbReference type="Pfam" id="PF03008">
    <property type="entry name" value="DUF234"/>
    <property type="match status" value="1"/>
</dbReference>
<feature type="domain" description="ATPase" evidence="1">
    <location>
        <begin position="3"/>
        <end position="200"/>
    </location>
</feature>
<dbReference type="PANTHER" id="PTHR34704">
    <property type="entry name" value="ATPASE"/>
    <property type="match status" value="1"/>
</dbReference>
<evidence type="ECO:0000313" key="4">
    <source>
        <dbReference type="Proteomes" id="UP000260943"/>
    </source>
</evidence>
<keyword evidence="3" id="KW-0547">Nucleotide-binding</keyword>
<proteinExistence type="predicted"/>
<accession>A0A3E4QZ36</accession>
<keyword evidence="3" id="KW-0067">ATP-binding</keyword>
<evidence type="ECO:0000259" key="2">
    <source>
        <dbReference type="Pfam" id="PF03008"/>
    </source>
</evidence>
<dbReference type="RefSeq" id="WP_117678706.1">
    <property type="nucleotide sequence ID" value="NZ_QSRJ01000001.1"/>
</dbReference>
<evidence type="ECO:0000313" key="3">
    <source>
        <dbReference type="EMBL" id="RGL12178.1"/>
    </source>
</evidence>
<dbReference type="EMBL" id="QSRJ01000001">
    <property type="protein sequence ID" value="RGL12178.1"/>
    <property type="molecule type" value="Genomic_DNA"/>
</dbReference>
<dbReference type="AlphaFoldDB" id="A0A3E4QZ36"/>
<organism evidence="3 4">
    <name type="scientific">Collinsella tanakaei</name>
    <dbReference type="NCBI Taxonomy" id="626935"/>
    <lineage>
        <taxon>Bacteria</taxon>
        <taxon>Bacillati</taxon>
        <taxon>Actinomycetota</taxon>
        <taxon>Coriobacteriia</taxon>
        <taxon>Coriobacteriales</taxon>
        <taxon>Coriobacteriaceae</taxon>
        <taxon>Collinsella</taxon>
    </lineage>
</organism>
<dbReference type="Proteomes" id="UP000260943">
    <property type="component" value="Unassembled WGS sequence"/>
</dbReference>
<name>A0A3E4QZ36_9ACTN</name>
<comment type="caution">
    <text evidence="3">The sequence shown here is derived from an EMBL/GenBank/DDBJ whole genome shotgun (WGS) entry which is preliminary data.</text>
</comment>